<dbReference type="EMBL" id="CM023479">
    <property type="protein sequence ID" value="KAH7973576.1"/>
    <property type="molecule type" value="Genomic_DNA"/>
</dbReference>
<keyword evidence="2" id="KW-1185">Reference proteome</keyword>
<organism evidence="1 2">
    <name type="scientific">Dermacentor silvarum</name>
    <name type="common">Tick</name>
    <dbReference type="NCBI Taxonomy" id="543639"/>
    <lineage>
        <taxon>Eukaryota</taxon>
        <taxon>Metazoa</taxon>
        <taxon>Ecdysozoa</taxon>
        <taxon>Arthropoda</taxon>
        <taxon>Chelicerata</taxon>
        <taxon>Arachnida</taxon>
        <taxon>Acari</taxon>
        <taxon>Parasitiformes</taxon>
        <taxon>Ixodida</taxon>
        <taxon>Ixodoidea</taxon>
        <taxon>Ixodidae</taxon>
        <taxon>Rhipicephalinae</taxon>
        <taxon>Dermacentor</taxon>
    </lineage>
</organism>
<dbReference type="Proteomes" id="UP000821865">
    <property type="component" value="Chromosome 10"/>
</dbReference>
<proteinExistence type="predicted"/>
<evidence type="ECO:0000313" key="1">
    <source>
        <dbReference type="EMBL" id="KAH7973576.1"/>
    </source>
</evidence>
<comment type="caution">
    <text evidence="1">The sequence shown here is derived from an EMBL/GenBank/DDBJ whole genome shotgun (WGS) entry which is preliminary data.</text>
</comment>
<name>A0ACB8DMI6_DERSI</name>
<gene>
    <name evidence="1" type="ORF">HPB49_002805</name>
</gene>
<sequence length="119" mass="13077">MRDGFFHLKDGFCVSGAQAAKIFGNKKGTLVCKDTAQALWGSAILATRSISGNVAPKKRALGELPNQQLTPKKVDVVVATVQHWGKEKNVDLSDTMKNLLRLPTKKIQYVSKALRKLDK</sequence>
<evidence type="ECO:0000313" key="2">
    <source>
        <dbReference type="Proteomes" id="UP000821865"/>
    </source>
</evidence>
<protein>
    <submittedName>
        <fullName evidence="1">Uncharacterized protein</fullName>
    </submittedName>
</protein>
<reference evidence="1" key="1">
    <citation type="submission" date="2020-05" db="EMBL/GenBank/DDBJ databases">
        <title>Large-scale comparative analyses of tick genomes elucidate their genetic diversity and vector capacities.</title>
        <authorList>
            <person name="Jia N."/>
            <person name="Wang J."/>
            <person name="Shi W."/>
            <person name="Du L."/>
            <person name="Sun Y."/>
            <person name="Zhan W."/>
            <person name="Jiang J."/>
            <person name="Wang Q."/>
            <person name="Zhang B."/>
            <person name="Ji P."/>
            <person name="Sakyi L.B."/>
            <person name="Cui X."/>
            <person name="Yuan T."/>
            <person name="Jiang B."/>
            <person name="Yang W."/>
            <person name="Lam T.T.-Y."/>
            <person name="Chang Q."/>
            <person name="Ding S."/>
            <person name="Wang X."/>
            <person name="Zhu J."/>
            <person name="Ruan X."/>
            <person name="Zhao L."/>
            <person name="Wei J."/>
            <person name="Que T."/>
            <person name="Du C."/>
            <person name="Cheng J."/>
            <person name="Dai P."/>
            <person name="Han X."/>
            <person name="Huang E."/>
            <person name="Gao Y."/>
            <person name="Liu J."/>
            <person name="Shao H."/>
            <person name="Ye R."/>
            <person name="Li L."/>
            <person name="Wei W."/>
            <person name="Wang X."/>
            <person name="Wang C."/>
            <person name="Yang T."/>
            <person name="Huo Q."/>
            <person name="Li W."/>
            <person name="Guo W."/>
            <person name="Chen H."/>
            <person name="Zhou L."/>
            <person name="Ni X."/>
            <person name="Tian J."/>
            <person name="Zhou Y."/>
            <person name="Sheng Y."/>
            <person name="Liu T."/>
            <person name="Pan Y."/>
            <person name="Xia L."/>
            <person name="Li J."/>
            <person name="Zhao F."/>
            <person name="Cao W."/>
        </authorList>
    </citation>
    <scope>NUCLEOTIDE SEQUENCE</scope>
    <source>
        <strain evidence="1">Dsil-2018</strain>
    </source>
</reference>
<accession>A0ACB8DMI6</accession>